<dbReference type="RefSeq" id="XP_001016767.2">
    <property type="nucleotide sequence ID" value="XM_001016767.3"/>
</dbReference>
<evidence type="ECO:0000313" key="2">
    <source>
        <dbReference type="Proteomes" id="UP000009168"/>
    </source>
</evidence>
<dbReference type="AlphaFoldDB" id="I7LV26"/>
<protein>
    <submittedName>
        <fullName evidence="1">Uncharacterized protein</fullName>
    </submittedName>
</protein>
<keyword evidence="2" id="KW-1185">Reference proteome</keyword>
<sequence length="113" mass="13529">MNNEHENQVLRMLNKLEFVKRERKRLSCYCNSQRGKTTLQANNRTKGKRATLMFTHSQRFSYQQSRQHLISSQLVSQYVCQLVSQLVRLIAFSINIYTECKSYFFIKRDIMII</sequence>
<dbReference type="KEGG" id="tet:TTHERM_00191910"/>
<accession>I7LV26</accession>
<dbReference type="InParanoid" id="I7LV26"/>
<evidence type="ECO:0000313" key="1">
    <source>
        <dbReference type="EMBL" id="EAR96522.2"/>
    </source>
</evidence>
<dbReference type="EMBL" id="GG662693">
    <property type="protein sequence ID" value="EAR96522.2"/>
    <property type="molecule type" value="Genomic_DNA"/>
</dbReference>
<dbReference type="GeneID" id="7837502"/>
<dbReference type="Proteomes" id="UP000009168">
    <property type="component" value="Unassembled WGS sequence"/>
</dbReference>
<proteinExistence type="predicted"/>
<name>I7LV26_TETTS</name>
<gene>
    <name evidence="1" type="ORF">TTHERM_00191910</name>
</gene>
<reference evidence="2" key="1">
    <citation type="journal article" date="2006" name="PLoS Biol.">
        <title>Macronuclear genome sequence of the ciliate Tetrahymena thermophila, a model eukaryote.</title>
        <authorList>
            <person name="Eisen J.A."/>
            <person name="Coyne R.S."/>
            <person name="Wu M."/>
            <person name="Wu D."/>
            <person name="Thiagarajan M."/>
            <person name="Wortman J.R."/>
            <person name="Badger J.H."/>
            <person name="Ren Q."/>
            <person name="Amedeo P."/>
            <person name="Jones K.M."/>
            <person name="Tallon L.J."/>
            <person name="Delcher A.L."/>
            <person name="Salzberg S.L."/>
            <person name="Silva J.C."/>
            <person name="Haas B.J."/>
            <person name="Majoros W.H."/>
            <person name="Farzad M."/>
            <person name="Carlton J.M."/>
            <person name="Smith R.K. Jr."/>
            <person name="Garg J."/>
            <person name="Pearlman R.E."/>
            <person name="Karrer K.M."/>
            <person name="Sun L."/>
            <person name="Manning G."/>
            <person name="Elde N.C."/>
            <person name="Turkewitz A.P."/>
            <person name="Asai D.J."/>
            <person name="Wilkes D.E."/>
            <person name="Wang Y."/>
            <person name="Cai H."/>
            <person name="Collins K."/>
            <person name="Stewart B.A."/>
            <person name="Lee S.R."/>
            <person name="Wilamowska K."/>
            <person name="Weinberg Z."/>
            <person name="Ruzzo W.L."/>
            <person name="Wloga D."/>
            <person name="Gaertig J."/>
            <person name="Frankel J."/>
            <person name="Tsao C.-C."/>
            <person name="Gorovsky M.A."/>
            <person name="Keeling P.J."/>
            <person name="Waller R.F."/>
            <person name="Patron N.J."/>
            <person name="Cherry J.M."/>
            <person name="Stover N.A."/>
            <person name="Krieger C.J."/>
            <person name="del Toro C."/>
            <person name="Ryder H.F."/>
            <person name="Williamson S.C."/>
            <person name="Barbeau R.A."/>
            <person name="Hamilton E.P."/>
            <person name="Orias E."/>
        </authorList>
    </citation>
    <scope>NUCLEOTIDE SEQUENCE [LARGE SCALE GENOMIC DNA]</scope>
    <source>
        <strain evidence="2">SB210</strain>
    </source>
</reference>
<organism evidence="1 2">
    <name type="scientific">Tetrahymena thermophila (strain SB210)</name>
    <dbReference type="NCBI Taxonomy" id="312017"/>
    <lineage>
        <taxon>Eukaryota</taxon>
        <taxon>Sar</taxon>
        <taxon>Alveolata</taxon>
        <taxon>Ciliophora</taxon>
        <taxon>Intramacronucleata</taxon>
        <taxon>Oligohymenophorea</taxon>
        <taxon>Hymenostomatida</taxon>
        <taxon>Tetrahymenina</taxon>
        <taxon>Tetrahymenidae</taxon>
        <taxon>Tetrahymena</taxon>
    </lineage>
</organism>